<keyword evidence="4" id="KW-1185">Reference proteome</keyword>
<keyword evidence="2" id="KW-0732">Signal</keyword>
<evidence type="ECO:0000313" key="3">
    <source>
        <dbReference type="EMBL" id="KAF2710319.1"/>
    </source>
</evidence>
<feature type="compositionally biased region" description="Basic residues" evidence="1">
    <location>
        <begin position="92"/>
        <end position="102"/>
    </location>
</feature>
<proteinExistence type="predicted"/>
<organism evidence="3 4">
    <name type="scientific">Pleomassaria siparia CBS 279.74</name>
    <dbReference type="NCBI Taxonomy" id="1314801"/>
    <lineage>
        <taxon>Eukaryota</taxon>
        <taxon>Fungi</taxon>
        <taxon>Dikarya</taxon>
        <taxon>Ascomycota</taxon>
        <taxon>Pezizomycotina</taxon>
        <taxon>Dothideomycetes</taxon>
        <taxon>Pleosporomycetidae</taxon>
        <taxon>Pleosporales</taxon>
        <taxon>Pleomassariaceae</taxon>
        <taxon>Pleomassaria</taxon>
    </lineage>
</organism>
<name>A0A6G1KBP2_9PLEO</name>
<evidence type="ECO:0000256" key="2">
    <source>
        <dbReference type="SAM" id="SignalP"/>
    </source>
</evidence>
<feature type="region of interest" description="Disordered" evidence="1">
    <location>
        <begin position="74"/>
        <end position="108"/>
    </location>
</feature>
<feature type="chain" id="PRO_5026260237" description="Secreted protein" evidence="2">
    <location>
        <begin position="34"/>
        <end position="120"/>
    </location>
</feature>
<dbReference type="EMBL" id="MU005769">
    <property type="protein sequence ID" value="KAF2710319.1"/>
    <property type="molecule type" value="Genomic_DNA"/>
</dbReference>
<gene>
    <name evidence="3" type="ORF">K504DRAFT_257532</name>
</gene>
<evidence type="ECO:0008006" key="5">
    <source>
        <dbReference type="Google" id="ProtNLM"/>
    </source>
</evidence>
<feature type="compositionally biased region" description="Low complexity" evidence="1">
    <location>
        <begin position="75"/>
        <end position="91"/>
    </location>
</feature>
<protein>
    <recommendedName>
        <fullName evidence="5">Secreted protein</fullName>
    </recommendedName>
</protein>
<evidence type="ECO:0000313" key="4">
    <source>
        <dbReference type="Proteomes" id="UP000799428"/>
    </source>
</evidence>
<evidence type="ECO:0000256" key="1">
    <source>
        <dbReference type="SAM" id="MobiDB-lite"/>
    </source>
</evidence>
<sequence>MMRMSSRCGGGGGARRGMSIRLLSVWLVSDLQASTSFESNTQPDIDKHSTRETRSCGLLTNTQHLSQIPIRLEARPVAPRTTTAASTSSPRVPRHCRHHTRQQQHDSSTWMRGYHQVCPR</sequence>
<feature type="signal peptide" evidence="2">
    <location>
        <begin position="1"/>
        <end position="33"/>
    </location>
</feature>
<accession>A0A6G1KBP2</accession>
<dbReference type="Proteomes" id="UP000799428">
    <property type="component" value="Unassembled WGS sequence"/>
</dbReference>
<reference evidence="3" key="1">
    <citation type="journal article" date="2020" name="Stud. Mycol.">
        <title>101 Dothideomycetes genomes: a test case for predicting lifestyles and emergence of pathogens.</title>
        <authorList>
            <person name="Haridas S."/>
            <person name="Albert R."/>
            <person name="Binder M."/>
            <person name="Bloem J."/>
            <person name="Labutti K."/>
            <person name="Salamov A."/>
            <person name="Andreopoulos B."/>
            <person name="Baker S."/>
            <person name="Barry K."/>
            <person name="Bills G."/>
            <person name="Bluhm B."/>
            <person name="Cannon C."/>
            <person name="Castanera R."/>
            <person name="Culley D."/>
            <person name="Daum C."/>
            <person name="Ezra D."/>
            <person name="Gonzalez J."/>
            <person name="Henrissat B."/>
            <person name="Kuo A."/>
            <person name="Liang C."/>
            <person name="Lipzen A."/>
            <person name="Lutzoni F."/>
            <person name="Magnuson J."/>
            <person name="Mondo S."/>
            <person name="Nolan M."/>
            <person name="Ohm R."/>
            <person name="Pangilinan J."/>
            <person name="Park H.-J."/>
            <person name="Ramirez L."/>
            <person name="Alfaro M."/>
            <person name="Sun H."/>
            <person name="Tritt A."/>
            <person name="Yoshinaga Y."/>
            <person name="Zwiers L.-H."/>
            <person name="Turgeon B."/>
            <person name="Goodwin S."/>
            <person name="Spatafora J."/>
            <person name="Crous P."/>
            <person name="Grigoriev I."/>
        </authorList>
    </citation>
    <scope>NUCLEOTIDE SEQUENCE</scope>
    <source>
        <strain evidence="3">CBS 279.74</strain>
    </source>
</reference>
<dbReference type="AlphaFoldDB" id="A0A6G1KBP2"/>